<reference evidence="2" key="1">
    <citation type="submission" date="2010-08" db="EMBL/GenBank/DDBJ databases">
        <title>Genome comparisons of Edwardsiella bacteria analysed using deep sequencing technology.</title>
        <authorList>
            <person name="van Soest J.J."/>
            <person name="Henkel C.V."/>
            <person name="Jansen H.J."/>
            <person name="van den Hondel C.A.M.J.J."/>
            <person name="Bloemberg G.V."/>
            <person name="Meijer A.H."/>
            <person name="Spaink H.P."/>
        </authorList>
    </citation>
    <scope>NUCLEOTIDE SEQUENCE [LARGE SCALE GENOMIC DNA]</scope>
    <source>
        <strain evidence="2">FL6-60</strain>
    </source>
</reference>
<evidence type="ECO:0000313" key="2">
    <source>
        <dbReference type="Proteomes" id="UP000002230"/>
    </source>
</evidence>
<dbReference type="PATRIC" id="fig|718251.5.peg.770"/>
<dbReference type="HOGENOM" id="CLU_012613_0_0_6"/>
<dbReference type="AlphaFoldDB" id="A0A0H3DNQ0"/>
<gene>
    <name evidence="1" type="ordered locus">ETAF_0752</name>
</gene>
<dbReference type="EMBL" id="CP002154">
    <property type="protein sequence ID" value="ADM40874.1"/>
    <property type="molecule type" value="Genomic_DNA"/>
</dbReference>
<name>A0A0H3DNQ0_EDWTF</name>
<evidence type="ECO:0000313" key="1">
    <source>
        <dbReference type="EMBL" id="ADM40874.1"/>
    </source>
</evidence>
<sequence>MNVQETKFSSKEFLRRRRPEKFSDSTIRETGTLDRVVLEHFLSTLNTRNQELQFEDFAKKICEKIICPNLLEQTGPVAGGDGKTDTQTFPVSEQNKLLWFEGVNEASNKERWAFAVSTRKDWKKKCHEDVLKIKETDRGYAKVFCVTNQSAKSNIRSEVEDTLKTKTGIDVRILDINWLLDQIYKNNFEQLAIDSLSVPTQYKREVIFGENDYKKHKKYEELAEYIRDKINPAEISYEQVDMFLEIAELSAELEKPLIEIQGLFERAIKISKKFGTNQQLLDAYYQYAWKSHFWMEDFNLFEENLQFAYESIASSTNSSKWEKVLNLVTVHKSYIRLSNATSTIDIENIERNMLAKLDEIAEDESRPSNALTARTHKAIYKLTTFSDVEDASVVFEELHEIFKNSGNLIGYPFEKNFQLLNELDDIFFEVDAYENLLDYMTEQSAVRGGEVKGALLNLRRGIKRIQNGHPYQAIKYLGKSFIPLYKEESRDKFILALKAIAYAYESIGLLWSSRSCLLLSASLITDNYWKYDEISLKQADIYYSLCLAEIKLGKLAHALLWYELFLIINQNISDSPFGDKENQQVDFYISQLILNTDLNGINRQSNIPDELDRLGLFVSSGCLKYALGYIEDFEREYEVTADKDHNDFLQKIRDFDAGFNSKGIKDNYNKRGIYTSFIFGCTIEINFPNRSPFIEFSTSILALLESAFATCTIDNIHLKEAFLIIEVIADDEDELSLSHEINSNNGKLNLTINCNGFETSAFRIDAQQKITNEFKKIVFDLLPELFFIKNTEYIERMIFEDAAFDRAISFGACIKAIENVLGNDIDQQIKNIYSTSAEKKTYSLLRDKSWDSEFPKVLEIEDINVPTPGKGRIPEEELNSENITHKDYSIQSLIKPRLWDRTRWQGVGFAQLKSCCPGLYLFFKHPDIGEDIFKDLISSVGLVDSKARLRVCIVKGISVKNPTHYRVLISENMMTTPLTKRMTMISRINTMTPDSNVNLERFLAAYQACGKFYLGCDAMLKNIVPEHPQRDSLGIEMSTLDVRWAWEIGLNDVDCIGVNLKEDDPYIPSDVAEIPLLQLINSK</sequence>
<reference evidence="1 2" key="2">
    <citation type="journal article" date="2011" name="BMC Immunol.">
        <title>Comparison of static immersion and intravenous injection systems for exposure of zebrafish embryos to the natural pathogen Edwardsiella tarda.</title>
        <authorList>
            <person name="van Soest J.J."/>
            <person name="Stockhammer O.W."/>
            <person name="Ordas A."/>
            <person name="Bloemberg G.V."/>
            <person name="Spaink H.P."/>
            <person name="Meijer A.H."/>
        </authorList>
    </citation>
    <scope>NUCLEOTIDE SEQUENCE [LARGE SCALE GENOMIC DNA]</scope>
    <source>
        <strain evidence="1 2">FL6-60</strain>
    </source>
</reference>
<protein>
    <recommendedName>
        <fullName evidence="3">Tetratricopeptide repeat protein</fullName>
    </recommendedName>
</protein>
<evidence type="ECO:0008006" key="3">
    <source>
        <dbReference type="Google" id="ProtNLM"/>
    </source>
</evidence>
<organism evidence="1 2">
    <name type="scientific">Edwardsiella tarda (strain FL6-60)</name>
    <dbReference type="NCBI Taxonomy" id="718251"/>
    <lineage>
        <taxon>Bacteria</taxon>
        <taxon>Pseudomonadati</taxon>
        <taxon>Pseudomonadota</taxon>
        <taxon>Gammaproteobacteria</taxon>
        <taxon>Enterobacterales</taxon>
        <taxon>Hafniaceae</taxon>
        <taxon>Edwardsiella</taxon>
    </lineage>
</organism>
<dbReference type="Proteomes" id="UP000002230">
    <property type="component" value="Chromosome"/>
</dbReference>
<keyword evidence="2" id="KW-1185">Reference proteome</keyword>
<proteinExistence type="predicted"/>
<dbReference type="KEGG" id="etd:ETAF_0752"/>
<accession>A0A0H3DNQ0</accession>